<dbReference type="GO" id="GO:0000785">
    <property type="term" value="C:chromatin"/>
    <property type="evidence" value="ECO:0007669"/>
    <property type="project" value="TreeGrafter"/>
</dbReference>
<dbReference type="PANTHER" id="PTHR45623">
    <property type="entry name" value="CHROMODOMAIN-HELICASE-DNA-BINDING PROTEIN 3-RELATED-RELATED"/>
    <property type="match status" value="1"/>
</dbReference>
<dbReference type="SUPFAM" id="SSF52540">
    <property type="entry name" value="P-loop containing nucleoside triphosphate hydrolases"/>
    <property type="match status" value="1"/>
</dbReference>
<dbReference type="GO" id="GO:0042393">
    <property type="term" value="F:histone binding"/>
    <property type="evidence" value="ECO:0007669"/>
    <property type="project" value="TreeGrafter"/>
</dbReference>
<dbReference type="GO" id="GO:0003677">
    <property type="term" value="F:DNA binding"/>
    <property type="evidence" value="ECO:0007669"/>
    <property type="project" value="TreeGrafter"/>
</dbReference>
<comment type="caution">
    <text evidence="9">The sequence shown here is derived from an EMBL/GenBank/DDBJ whole genome shotgun (WGS) entry which is preliminary data.</text>
</comment>
<feature type="region of interest" description="Disordered" evidence="6">
    <location>
        <begin position="1"/>
        <end position="34"/>
    </location>
</feature>
<dbReference type="GO" id="GO:0003678">
    <property type="term" value="F:DNA helicase activity"/>
    <property type="evidence" value="ECO:0007669"/>
    <property type="project" value="UniProtKB-EC"/>
</dbReference>
<keyword evidence="2" id="KW-0547">Nucleotide-binding</keyword>
<evidence type="ECO:0000313" key="9">
    <source>
        <dbReference type="EMBL" id="KAK7084297.1"/>
    </source>
</evidence>
<evidence type="ECO:0000256" key="1">
    <source>
        <dbReference type="ARBA" id="ARBA00004123"/>
    </source>
</evidence>
<dbReference type="GO" id="GO:0003682">
    <property type="term" value="F:chromatin binding"/>
    <property type="evidence" value="ECO:0007669"/>
    <property type="project" value="TreeGrafter"/>
</dbReference>
<evidence type="ECO:0000256" key="5">
    <source>
        <dbReference type="ARBA" id="ARBA00023242"/>
    </source>
</evidence>
<dbReference type="PROSITE" id="PS50013">
    <property type="entry name" value="CHROMO_2"/>
    <property type="match status" value="1"/>
</dbReference>
<dbReference type="CDD" id="cd18662">
    <property type="entry name" value="CD2_tandem_CHD3-4_like"/>
    <property type="match status" value="1"/>
</dbReference>
<feature type="domain" description="Chromo" evidence="7">
    <location>
        <begin position="54"/>
        <end position="105"/>
    </location>
</feature>
<dbReference type="GO" id="GO:0016887">
    <property type="term" value="F:ATP hydrolysis activity"/>
    <property type="evidence" value="ECO:0007669"/>
    <property type="project" value="TreeGrafter"/>
</dbReference>
<proteinExistence type="predicted"/>
<feature type="domain" description="Helicase ATP-binding" evidence="8">
    <location>
        <begin position="187"/>
        <end position="370"/>
    </location>
</feature>
<dbReference type="CDD" id="cd17994">
    <property type="entry name" value="DEXHc_CHD3_4_5"/>
    <property type="match status" value="1"/>
</dbReference>
<dbReference type="InterPro" id="IPR014001">
    <property type="entry name" value="Helicase_ATP-bd"/>
</dbReference>
<evidence type="ECO:0000256" key="6">
    <source>
        <dbReference type="SAM" id="MobiDB-lite"/>
    </source>
</evidence>
<dbReference type="AlphaFoldDB" id="A0AAN8XHA4"/>
<evidence type="ECO:0000313" key="10">
    <source>
        <dbReference type="Proteomes" id="UP001381693"/>
    </source>
</evidence>
<dbReference type="InterPro" id="IPR016197">
    <property type="entry name" value="Chromo-like_dom_sf"/>
</dbReference>
<dbReference type="InterPro" id="IPR000953">
    <property type="entry name" value="Chromo/chromo_shadow_dom"/>
</dbReference>
<dbReference type="PROSITE" id="PS00690">
    <property type="entry name" value="DEAH_ATP_HELICASE"/>
    <property type="match status" value="1"/>
</dbReference>
<dbReference type="InterPro" id="IPR000330">
    <property type="entry name" value="SNF2_N"/>
</dbReference>
<dbReference type="SUPFAM" id="SSF54160">
    <property type="entry name" value="Chromo domain-like"/>
    <property type="match status" value="1"/>
</dbReference>
<accession>A0AAN8XHA4</accession>
<dbReference type="EC" id="3.6.4.12" evidence="9"/>
<keyword evidence="3 9" id="KW-0378">Hydrolase</keyword>
<dbReference type="PROSITE" id="PS51192">
    <property type="entry name" value="HELICASE_ATP_BIND_1"/>
    <property type="match status" value="1"/>
</dbReference>
<dbReference type="Gene3D" id="3.40.50.10810">
    <property type="entry name" value="Tandem AAA-ATPase domain"/>
    <property type="match status" value="1"/>
</dbReference>
<keyword evidence="4" id="KW-0067">ATP-binding</keyword>
<protein>
    <submittedName>
        <fullName evidence="9">Choline dehydrogenase 5</fullName>
        <ecNumber evidence="9">3.6.4.12</ecNumber>
    </submittedName>
</protein>
<keyword evidence="10" id="KW-1185">Reference proteome</keyword>
<dbReference type="Pfam" id="PF00176">
    <property type="entry name" value="SNF2-rel_dom"/>
    <property type="match status" value="1"/>
</dbReference>
<name>A0AAN8XHA4_HALRR</name>
<dbReference type="GO" id="GO:0140658">
    <property type="term" value="F:ATP-dependent chromatin remodeler activity"/>
    <property type="evidence" value="ECO:0007669"/>
    <property type="project" value="TreeGrafter"/>
</dbReference>
<dbReference type="GO" id="GO:0005634">
    <property type="term" value="C:nucleus"/>
    <property type="evidence" value="ECO:0007669"/>
    <property type="project" value="UniProtKB-SubCell"/>
</dbReference>
<comment type="subcellular location">
    <subcellularLocation>
        <location evidence="1">Nucleus</location>
    </subcellularLocation>
</comment>
<dbReference type="SMART" id="SM00487">
    <property type="entry name" value="DEXDc"/>
    <property type="match status" value="1"/>
</dbReference>
<dbReference type="Proteomes" id="UP001381693">
    <property type="component" value="Unassembled WGS sequence"/>
</dbReference>
<dbReference type="Pfam" id="PF00385">
    <property type="entry name" value="Chromo"/>
    <property type="match status" value="1"/>
</dbReference>
<evidence type="ECO:0000256" key="3">
    <source>
        <dbReference type="ARBA" id="ARBA00022801"/>
    </source>
</evidence>
<dbReference type="EMBL" id="JAXCGZ010002156">
    <property type="protein sequence ID" value="KAK7084297.1"/>
    <property type="molecule type" value="Genomic_DNA"/>
</dbReference>
<gene>
    <name evidence="9" type="primary">CHD5_3</name>
    <name evidence="9" type="ORF">SK128_024171</name>
</gene>
<evidence type="ECO:0000259" key="8">
    <source>
        <dbReference type="PROSITE" id="PS51192"/>
    </source>
</evidence>
<evidence type="ECO:0000259" key="7">
    <source>
        <dbReference type="PROSITE" id="PS50013"/>
    </source>
</evidence>
<dbReference type="InterPro" id="IPR027417">
    <property type="entry name" value="P-loop_NTPase"/>
</dbReference>
<feature type="compositionally biased region" description="Basic residues" evidence="6">
    <location>
        <begin position="118"/>
        <end position="128"/>
    </location>
</feature>
<dbReference type="InterPro" id="IPR002464">
    <property type="entry name" value="DNA/RNA_helicase_DEAH_CS"/>
</dbReference>
<dbReference type="InterPro" id="IPR023780">
    <property type="entry name" value="Chromo_domain"/>
</dbReference>
<dbReference type="PANTHER" id="PTHR45623:SF17">
    <property type="entry name" value="CHROMODOMAIN-HELICASE-DNA-BINDING PROTEIN 3-RELATED"/>
    <property type="match status" value="1"/>
</dbReference>
<dbReference type="SMART" id="SM00298">
    <property type="entry name" value="CHROMO"/>
    <property type="match status" value="1"/>
</dbReference>
<dbReference type="InterPro" id="IPR038718">
    <property type="entry name" value="SNF2-like_sf"/>
</dbReference>
<dbReference type="GO" id="GO:0005524">
    <property type="term" value="F:ATP binding"/>
    <property type="evidence" value="ECO:0007669"/>
    <property type="project" value="UniProtKB-KW"/>
</dbReference>
<reference evidence="9 10" key="1">
    <citation type="submission" date="2023-11" db="EMBL/GenBank/DDBJ databases">
        <title>Halocaridina rubra genome assembly.</title>
        <authorList>
            <person name="Smith C."/>
        </authorList>
    </citation>
    <scope>NUCLEOTIDE SEQUENCE [LARGE SCALE GENOMIC DNA]</scope>
    <source>
        <strain evidence="9">EP-1</strain>
        <tissue evidence="9">Whole</tissue>
    </source>
</reference>
<evidence type="ECO:0000256" key="2">
    <source>
        <dbReference type="ARBA" id="ARBA00022741"/>
    </source>
</evidence>
<keyword evidence="5" id="KW-0539">Nucleus</keyword>
<feature type="region of interest" description="Disordered" evidence="6">
    <location>
        <begin position="117"/>
        <end position="159"/>
    </location>
</feature>
<dbReference type="Gene3D" id="2.40.50.40">
    <property type="match status" value="1"/>
</dbReference>
<organism evidence="9 10">
    <name type="scientific">Halocaridina rubra</name>
    <name type="common">Hawaiian red shrimp</name>
    <dbReference type="NCBI Taxonomy" id="373956"/>
    <lineage>
        <taxon>Eukaryota</taxon>
        <taxon>Metazoa</taxon>
        <taxon>Ecdysozoa</taxon>
        <taxon>Arthropoda</taxon>
        <taxon>Crustacea</taxon>
        <taxon>Multicrustacea</taxon>
        <taxon>Malacostraca</taxon>
        <taxon>Eumalacostraca</taxon>
        <taxon>Eucarida</taxon>
        <taxon>Decapoda</taxon>
        <taxon>Pleocyemata</taxon>
        <taxon>Caridea</taxon>
        <taxon>Atyoidea</taxon>
        <taxon>Atyidae</taxon>
        <taxon>Halocaridina</taxon>
    </lineage>
</organism>
<sequence length="454" mass="53002">MLRSYFKKFDPDEPPIPGIDDDDELGSQRRHKKEYDPNSLEERYYKYGIKSTWLKIHRVLNHRTLRDGTTQYLVKWRDLPYDQATWEDEDEDIIGVKQAVEFYHDLRAACNADSLVGKNKKGKKKSKPRAKELGDEDREPSSPRRYTPPPEKPMTNLSKKWDKQPDYVDITGLSLHEYQLEGVNWLRYSWGQGTDTILADEMGLGKTIQTIVFLYSLYKEGHSKGPFLVAVPLSTIINWEREFEMWAPDFYVVTYVGDRDSRTMIREHELSFEEGAVRSASKATRIRTSNVKFNVLLTSYEMISMDQACLGSLEWACLVVDEAHRLKSNQSKFFRVLNQYNIQYRLLLTGTPLQNNLEELFHLLNFLAPEKFSDLSTFQNEFEDIAKEDQIKKLHDLLGPHMLRRLKADVLLNMPTKSEFIIRVELSPLQKKYYKYILTRNFEALNSRGGGQQG</sequence>
<dbReference type="FunFam" id="3.40.50.10810:FF:000001">
    <property type="entry name" value="chromodomain-helicase-DNA-binding protein 3 isoform X1"/>
    <property type="match status" value="1"/>
</dbReference>
<evidence type="ECO:0000256" key="4">
    <source>
        <dbReference type="ARBA" id="ARBA00022840"/>
    </source>
</evidence>